<evidence type="ECO:0000313" key="6">
    <source>
        <dbReference type="EMBL" id="GAA1831840.1"/>
    </source>
</evidence>
<dbReference type="Gene3D" id="1.10.10.10">
    <property type="entry name" value="Winged helix-like DNA-binding domain superfamily/Winged helix DNA-binding domain"/>
    <property type="match status" value="1"/>
</dbReference>
<dbReference type="InterPro" id="IPR050176">
    <property type="entry name" value="LTTR"/>
</dbReference>
<name>A0ABN2MNE1_9PSEU</name>
<dbReference type="PANTHER" id="PTHR30579">
    <property type="entry name" value="TRANSCRIPTIONAL REGULATOR"/>
    <property type="match status" value="1"/>
</dbReference>
<evidence type="ECO:0000313" key="7">
    <source>
        <dbReference type="Proteomes" id="UP001500449"/>
    </source>
</evidence>
<evidence type="ECO:0000256" key="2">
    <source>
        <dbReference type="ARBA" id="ARBA00023015"/>
    </source>
</evidence>
<reference evidence="6 7" key="1">
    <citation type="journal article" date="2019" name="Int. J. Syst. Evol. Microbiol.">
        <title>The Global Catalogue of Microorganisms (GCM) 10K type strain sequencing project: providing services to taxonomists for standard genome sequencing and annotation.</title>
        <authorList>
            <consortium name="The Broad Institute Genomics Platform"/>
            <consortium name="The Broad Institute Genome Sequencing Center for Infectious Disease"/>
            <person name="Wu L."/>
            <person name="Ma J."/>
        </authorList>
    </citation>
    <scope>NUCLEOTIDE SEQUENCE [LARGE SCALE GENOMIC DNA]</scope>
    <source>
        <strain evidence="6 7">JCM 16009</strain>
    </source>
</reference>
<dbReference type="SUPFAM" id="SSF53850">
    <property type="entry name" value="Periplasmic binding protein-like II"/>
    <property type="match status" value="1"/>
</dbReference>
<dbReference type="EMBL" id="BAAAQK010000003">
    <property type="protein sequence ID" value="GAA1831840.1"/>
    <property type="molecule type" value="Genomic_DNA"/>
</dbReference>
<gene>
    <name evidence="6" type="ORF">GCM10009836_07300</name>
</gene>
<dbReference type="PROSITE" id="PS50931">
    <property type="entry name" value="HTH_LYSR"/>
    <property type="match status" value="1"/>
</dbReference>
<comment type="caution">
    <text evidence="6">The sequence shown here is derived from an EMBL/GenBank/DDBJ whole genome shotgun (WGS) entry which is preliminary data.</text>
</comment>
<feature type="domain" description="HTH lysR-type" evidence="5">
    <location>
        <begin position="1"/>
        <end position="58"/>
    </location>
</feature>
<dbReference type="InterPro" id="IPR036388">
    <property type="entry name" value="WH-like_DNA-bd_sf"/>
</dbReference>
<evidence type="ECO:0000259" key="5">
    <source>
        <dbReference type="PROSITE" id="PS50931"/>
    </source>
</evidence>
<dbReference type="Pfam" id="PF03466">
    <property type="entry name" value="LysR_substrate"/>
    <property type="match status" value="1"/>
</dbReference>
<evidence type="ECO:0000256" key="4">
    <source>
        <dbReference type="ARBA" id="ARBA00023163"/>
    </source>
</evidence>
<keyword evidence="3" id="KW-0238">DNA-binding</keyword>
<keyword evidence="2" id="KW-0805">Transcription regulation</keyword>
<dbReference type="PANTHER" id="PTHR30579:SF7">
    <property type="entry name" value="HTH-TYPE TRANSCRIPTIONAL REGULATOR LRHA-RELATED"/>
    <property type="match status" value="1"/>
</dbReference>
<dbReference type="Gene3D" id="3.40.190.10">
    <property type="entry name" value="Periplasmic binding protein-like II"/>
    <property type="match status" value="2"/>
</dbReference>
<comment type="similarity">
    <text evidence="1">Belongs to the LysR transcriptional regulatory family.</text>
</comment>
<organism evidence="6 7">
    <name type="scientific">Pseudonocardia ailaonensis</name>
    <dbReference type="NCBI Taxonomy" id="367279"/>
    <lineage>
        <taxon>Bacteria</taxon>
        <taxon>Bacillati</taxon>
        <taxon>Actinomycetota</taxon>
        <taxon>Actinomycetes</taxon>
        <taxon>Pseudonocardiales</taxon>
        <taxon>Pseudonocardiaceae</taxon>
        <taxon>Pseudonocardia</taxon>
    </lineage>
</organism>
<accession>A0ABN2MNE1</accession>
<dbReference type="InterPro" id="IPR036390">
    <property type="entry name" value="WH_DNA-bd_sf"/>
</dbReference>
<dbReference type="InterPro" id="IPR005119">
    <property type="entry name" value="LysR_subst-bd"/>
</dbReference>
<evidence type="ECO:0000256" key="1">
    <source>
        <dbReference type="ARBA" id="ARBA00009437"/>
    </source>
</evidence>
<dbReference type="RefSeq" id="WP_344412311.1">
    <property type="nucleotide sequence ID" value="NZ_BAAAQK010000003.1"/>
</dbReference>
<protein>
    <submittedName>
        <fullName evidence="6">LysR substrate-binding domain-containing protein</fullName>
    </submittedName>
</protein>
<proteinExistence type="inferred from homology"/>
<keyword evidence="7" id="KW-1185">Reference proteome</keyword>
<dbReference type="InterPro" id="IPR000847">
    <property type="entry name" value="LysR_HTH_N"/>
</dbReference>
<sequence length="290" mass="30830">MDPVLLRSFVAVARALSFTRAAESLGLRQSTVSQHVRKLEDQVGRVLLVRDTHSVALTGDGEAMVEFAATILDAGDRAVAHFRGARVRGRLRFGVSEDLVLTRLPTILDDFRRRHPGVDLELTVGLSETLEAALDAGELDLLFAKRSPGRRGGTPVWHDRFVWVAAPGFPLDGHTVPLVCYPPPSLSRAAAITALEAAGLSWRMACTSGSLSGLRAAALAGLGVVAHAETLIPGGLVPVQGLPALHDFDFVLQTGRRTLTAPAEALASAISESAATLRTPTPRLGDPERH</sequence>
<dbReference type="SUPFAM" id="SSF46785">
    <property type="entry name" value="Winged helix' DNA-binding domain"/>
    <property type="match status" value="1"/>
</dbReference>
<dbReference type="Pfam" id="PF00126">
    <property type="entry name" value="HTH_1"/>
    <property type="match status" value="1"/>
</dbReference>
<keyword evidence="4" id="KW-0804">Transcription</keyword>
<dbReference type="PRINTS" id="PR00039">
    <property type="entry name" value="HTHLYSR"/>
</dbReference>
<dbReference type="Proteomes" id="UP001500449">
    <property type="component" value="Unassembled WGS sequence"/>
</dbReference>
<evidence type="ECO:0000256" key="3">
    <source>
        <dbReference type="ARBA" id="ARBA00023125"/>
    </source>
</evidence>